<protein>
    <submittedName>
        <fullName evidence="5">Indolepyruvate ferredoxin oxidoreductase beta subunit</fullName>
    </submittedName>
</protein>
<feature type="region of interest" description="Disordered" evidence="2">
    <location>
        <begin position="223"/>
        <end position="246"/>
    </location>
</feature>
<reference evidence="5 6" key="1">
    <citation type="submission" date="2016-11" db="EMBL/GenBank/DDBJ databases">
        <authorList>
            <person name="Varghese N."/>
            <person name="Submissions S."/>
        </authorList>
    </citation>
    <scope>NUCLEOTIDE SEQUENCE [LARGE SCALE GENOMIC DNA]</scope>
    <source>
        <strain evidence="5 6">DSM 29620</strain>
    </source>
</reference>
<dbReference type="OrthoDB" id="1490270at2"/>
<organism evidence="5 6">
    <name type="scientific">Lutimaribacter pacificus</name>
    <dbReference type="NCBI Taxonomy" id="391948"/>
    <lineage>
        <taxon>Bacteria</taxon>
        <taxon>Pseudomonadati</taxon>
        <taxon>Pseudomonadota</taxon>
        <taxon>Alphaproteobacteria</taxon>
        <taxon>Rhodobacterales</taxon>
        <taxon>Roseobacteraceae</taxon>
        <taxon>Lutimaribacter</taxon>
    </lineage>
</organism>
<evidence type="ECO:0000313" key="5">
    <source>
        <dbReference type="EMBL" id="SHJ83150.1"/>
    </source>
</evidence>
<dbReference type="RefSeq" id="WP_149787715.1">
    <property type="nucleotide sequence ID" value="NZ_FNIO01000003.1"/>
</dbReference>
<evidence type="ECO:0000259" key="3">
    <source>
        <dbReference type="Pfam" id="PF01558"/>
    </source>
</evidence>
<dbReference type="SUPFAM" id="SSF53323">
    <property type="entry name" value="Pyruvate-ferredoxin oxidoreductase, PFOR, domain III"/>
    <property type="match status" value="1"/>
</dbReference>
<dbReference type="InterPro" id="IPR046667">
    <property type="entry name" value="DUF6537"/>
</dbReference>
<evidence type="ECO:0000256" key="2">
    <source>
        <dbReference type="SAM" id="MobiDB-lite"/>
    </source>
</evidence>
<keyword evidence="6" id="KW-1185">Reference proteome</keyword>
<keyword evidence="5" id="KW-0670">Pyruvate</keyword>
<name>A0A1H0FZE1_9RHOB</name>
<dbReference type="Pfam" id="PF20169">
    <property type="entry name" value="DUF6537"/>
    <property type="match status" value="1"/>
</dbReference>
<feature type="domain" description="DUF6537" evidence="4">
    <location>
        <begin position="268"/>
        <end position="480"/>
    </location>
</feature>
<evidence type="ECO:0000313" key="6">
    <source>
        <dbReference type="Proteomes" id="UP000324252"/>
    </source>
</evidence>
<evidence type="ECO:0000256" key="1">
    <source>
        <dbReference type="ARBA" id="ARBA00023002"/>
    </source>
</evidence>
<dbReference type="InterPro" id="IPR052198">
    <property type="entry name" value="IorB_Oxidoreductase"/>
</dbReference>
<dbReference type="InterPro" id="IPR019752">
    <property type="entry name" value="Pyrv/ketoisovalerate_OxRed_cat"/>
</dbReference>
<dbReference type="GO" id="GO:0016903">
    <property type="term" value="F:oxidoreductase activity, acting on the aldehyde or oxo group of donors"/>
    <property type="evidence" value="ECO:0007669"/>
    <property type="project" value="InterPro"/>
</dbReference>
<dbReference type="NCBIfam" id="NF006179">
    <property type="entry name" value="PRK08312.1"/>
    <property type="match status" value="1"/>
</dbReference>
<dbReference type="Gene3D" id="3.40.920.10">
    <property type="entry name" value="Pyruvate-ferredoxin oxidoreductase, PFOR, domain III"/>
    <property type="match status" value="1"/>
</dbReference>
<keyword evidence="1" id="KW-0560">Oxidoreductase</keyword>
<dbReference type="InterPro" id="IPR002869">
    <property type="entry name" value="Pyrv_flavodox_OxRed_cen"/>
</dbReference>
<feature type="domain" description="Pyruvate/ketoisovalerate oxidoreductase catalytic" evidence="3">
    <location>
        <begin position="32"/>
        <end position="220"/>
    </location>
</feature>
<dbReference type="Pfam" id="PF01558">
    <property type="entry name" value="POR"/>
    <property type="match status" value="1"/>
</dbReference>
<dbReference type="EMBL" id="FQZZ01000002">
    <property type="protein sequence ID" value="SHJ83150.1"/>
    <property type="molecule type" value="Genomic_DNA"/>
</dbReference>
<sequence length="522" mass="55882">MNAETGISGALAQRTPDERLAGIIKLAVMAVGGQGGGVLTGWIESLARAQGYACQATSVAGVAQRTGATIYYVEMAPKEEGQPDPVFSLAPASGDVDILIAAEMMEAGRAIMRGFVTPDRTTLIASTHRALAVSEKMAPGDGIADADEVRAAAEIAAARVIMGDMEQAAVQQGSVISASLFGALAGSGTLPFERTAFEDAIRASGKGVEASLRAFAAGYEAAQNPEDGDAPSAQPQAKPGTGAKGPDAALKKWEALAARANALPAPVAEMALPGLRKVVNFQDADYGAAYLDRIETILARDSAEKGHELTREAAKYVANAMAYDDIIRVADLKTRARRFDRIRTEMGAGDGQVLHLTEFLHPRAEEIAGMLPARMGARIEADPKWMARLDRWFNKGRRMRTDSLRAFVMLYVVGGLKGWRLKTHRHAIEVAHLDRWLETALAHLPDRYGMAIEIIRCRRLIKGYSDTHARGLSKFDRVLEGAALVAGRKDGPGWVARLREAALQDEEGTALDGALNTIRSFV</sequence>
<dbReference type="AlphaFoldDB" id="A0A1H0FZE1"/>
<dbReference type="PANTHER" id="PTHR43854">
    <property type="entry name" value="INDOLEPYRUVATE OXIDOREDUCTASE SUBUNIT IORB"/>
    <property type="match status" value="1"/>
</dbReference>
<proteinExistence type="predicted"/>
<dbReference type="Proteomes" id="UP000324252">
    <property type="component" value="Unassembled WGS sequence"/>
</dbReference>
<dbReference type="PANTHER" id="PTHR43854:SF1">
    <property type="entry name" value="INDOLEPYRUVATE OXIDOREDUCTASE SUBUNIT IORB"/>
    <property type="match status" value="1"/>
</dbReference>
<gene>
    <name evidence="5" type="ORF">SAMN05444142_10221</name>
</gene>
<evidence type="ECO:0000259" key="4">
    <source>
        <dbReference type="Pfam" id="PF20169"/>
    </source>
</evidence>
<accession>A0A1H0FZE1</accession>